<evidence type="ECO:0000313" key="2">
    <source>
        <dbReference type="EMBL" id="TGE27587.1"/>
    </source>
</evidence>
<keyword evidence="3" id="KW-1185">Reference proteome</keyword>
<feature type="chain" id="PRO_5021424515" evidence="1">
    <location>
        <begin position="23"/>
        <end position="261"/>
    </location>
</feature>
<dbReference type="OrthoDB" id="883074at2"/>
<organism evidence="2 3">
    <name type="scientific">Hymenobacter metallicola</name>
    <dbReference type="NCBI Taxonomy" id="2563114"/>
    <lineage>
        <taxon>Bacteria</taxon>
        <taxon>Pseudomonadati</taxon>
        <taxon>Bacteroidota</taxon>
        <taxon>Cytophagia</taxon>
        <taxon>Cytophagales</taxon>
        <taxon>Hymenobacteraceae</taxon>
        <taxon>Hymenobacter</taxon>
    </lineage>
</organism>
<evidence type="ECO:0000313" key="3">
    <source>
        <dbReference type="Proteomes" id="UP000298471"/>
    </source>
</evidence>
<evidence type="ECO:0000256" key="1">
    <source>
        <dbReference type="SAM" id="SignalP"/>
    </source>
</evidence>
<name>A0A4Z0QBY6_9BACT</name>
<dbReference type="EMBL" id="SRMB01000002">
    <property type="protein sequence ID" value="TGE27587.1"/>
    <property type="molecule type" value="Genomic_DNA"/>
</dbReference>
<sequence>MNPVFIRTSKFLGLLCVWLALAACKKDAAERLYCAPYQAPVPADTYVFPLVPGTPAWAELKTGAEMVQACQVPDATLKSMSTPGLIATCLSYPLLNNILAGFTLQRGTRSVLINFNGFGELSQRPQAAAQLLSRYQLMRASCVPARSEWGRYSLDFAYFELVMAQEEYVAQLSSVERRRLVQEALIKYAEKERLQGDIYGGLNLETAAFIMARVMQAERYAPFMTTVSTTPAVQDFIKEAQVLGRWEVLAVVVSHAQEFVK</sequence>
<protein>
    <submittedName>
        <fullName evidence="2">Uncharacterized protein</fullName>
    </submittedName>
</protein>
<feature type="signal peptide" evidence="1">
    <location>
        <begin position="1"/>
        <end position="22"/>
    </location>
</feature>
<gene>
    <name evidence="2" type="ORF">E5K02_14545</name>
</gene>
<accession>A0A4Z0QBY6</accession>
<dbReference type="AlphaFoldDB" id="A0A4Z0QBY6"/>
<keyword evidence="1" id="KW-0732">Signal</keyword>
<dbReference type="PROSITE" id="PS51257">
    <property type="entry name" value="PROKAR_LIPOPROTEIN"/>
    <property type="match status" value="1"/>
</dbReference>
<dbReference type="RefSeq" id="WP_135395687.1">
    <property type="nucleotide sequence ID" value="NZ_SRMB01000002.1"/>
</dbReference>
<reference evidence="2 3" key="1">
    <citation type="submission" date="2019-04" db="EMBL/GenBank/DDBJ databases">
        <authorList>
            <person name="Feng G."/>
            <person name="Zhang J."/>
            <person name="Zhu H."/>
        </authorList>
    </citation>
    <scope>NUCLEOTIDE SEQUENCE [LARGE SCALE GENOMIC DNA]</scope>
    <source>
        <strain evidence="2 3">9PBR-1</strain>
    </source>
</reference>
<comment type="caution">
    <text evidence="2">The sequence shown here is derived from an EMBL/GenBank/DDBJ whole genome shotgun (WGS) entry which is preliminary data.</text>
</comment>
<dbReference type="Proteomes" id="UP000298471">
    <property type="component" value="Unassembled WGS sequence"/>
</dbReference>
<proteinExistence type="predicted"/>